<dbReference type="EMBL" id="FWZT01000004">
    <property type="protein sequence ID" value="SMF08516.1"/>
    <property type="molecule type" value="Genomic_DNA"/>
</dbReference>
<dbReference type="RefSeq" id="WP_132316470.1">
    <property type="nucleotide sequence ID" value="NZ_FWZT01000004.1"/>
</dbReference>
<name>A0A1Y6BFI3_9BACT</name>
<organism evidence="1 2">
    <name type="scientific">Pseudobacteriovorax antillogorgiicola</name>
    <dbReference type="NCBI Taxonomy" id="1513793"/>
    <lineage>
        <taxon>Bacteria</taxon>
        <taxon>Pseudomonadati</taxon>
        <taxon>Bdellovibrionota</taxon>
        <taxon>Oligoflexia</taxon>
        <taxon>Oligoflexales</taxon>
        <taxon>Pseudobacteriovoracaceae</taxon>
        <taxon>Pseudobacteriovorax</taxon>
    </lineage>
</organism>
<protein>
    <submittedName>
        <fullName evidence="1">Uncharacterized protein</fullName>
    </submittedName>
</protein>
<proteinExistence type="predicted"/>
<sequence length="281" mass="30808">MYNYTMLGIIIGLQMSCGAPTRTASSVGEMLAEPRTLNEKVKSLCLALEARGDDLSQSISDSRCDDSGLYATDYQSGQTVRFKGSDPIVQEETMQLASRGQVWLGTSLIGFFGRILKDLNNNSVESVSGIQAGDSLDFGETQSLNNLVEVNISFLSIPEVDFDDLLIDFELAIDIKGIIDVDMDIKITVGIFDRRIVAIVNTTRSSEESAFKDLDLSFFLVPHAGDIYVDVYAGIEMINIGLTAVLQEQLDQILSLGLEFVFDQVFIEPAEDSTLSLELSQ</sequence>
<dbReference type="STRING" id="1513793.SAMN06296036_104302"/>
<reference evidence="2" key="1">
    <citation type="submission" date="2017-04" db="EMBL/GenBank/DDBJ databases">
        <authorList>
            <person name="Varghese N."/>
            <person name="Submissions S."/>
        </authorList>
    </citation>
    <scope>NUCLEOTIDE SEQUENCE [LARGE SCALE GENOMIC DNA]</scope>
    <source>
        <strain evidence="2">RKEM611</strain>
    </source>
</reference>
<evidence type="ECO:0000313" key="2">
    <source>
        <dbReference type="Proteomes" id="UP000192907"/>
    </source>
</evidence>
<evidence type="ECO:0000313" key="1">
    <source>
        <dbReference type="EMBL" id="SMF08516.1"/>
    </source>
</evidence>
<keyword evidence="2" id="KW-1185">Reference proteome</keyword>
<gene>
    <name evidence="1" type="ORF">SAMN06296036_104302</name>
</gene>
<accession>A0A1Y6BFI3</accession>
<dbReference type="Proteomes" id="UP000192907">
    <property type="component" value="Unassembled WGS sequence"/>
</dbReference>
<dbReference type="AlphaFoldDB" id="A0A1Y6BFI3"/>